<dbReference type="AlphaFoldDB" id="A0A0E9U9K8"/>
<organism evidence="1">
    <name type="scientific">Anguilla anguilla</name>
    <name type="common">European freshwater eel</name>
    <name type="synonym">Muraena anguilla</name>
    <dbReference type="NCBI Taxonomy" id="7936"/>
    <lineage>
        <taxon>Eukaryota</taxon>
        <taxon>Metazoa</taxon>
        <taxon>Chordata</taxon>
        <taxon>Craniata</taxon>
        <taxon>Vertebrata</taxon>
        <taxon>Euteleostomi</taxon>
        <taxon>Actinopterygii</taxon>
        <taxon>Neopterygii</taxon>
        <taxon>Teleostei</taxon>
        <taxon>Anguilliformes</taxon>
        <taxon>Anguillidae</taxon>
        <taxon>Anguilla</taxon>
    </lineage>
</organism>
<evidence type="ECO:0000313" key="1">
    <source>
        <dbReference type="EMBL" id="JAH61840.1"/>
    </source>
</evidence>
<proteinExistence type="predicted"/>
<protein>
    <submittedName>
        <fullName evidence="1">Uncharacterized protein</fullName>
    </submittedName>
</protein>
<accession>A0A0E9U9K8</accession>
<name>A0A0E9U9K8_ANGAN</name>
<dbReference type="EMBL" id="GBXM01046737">
    <property type="protein sequence ID" value="JAH61840.1"/>
    <property type="molecule type" value="Transcribed_RNA"/>
</dbReference>
<reference evidence="1" key="1">
    <citation type="submission" date="2014-11" db="EMBL/GenBank/DDBJ databases">
        <authorList>
            <person name="Amaro Gonzalez C."/>
        </authorList>
    </citation>
    <scope>NUCLEOTIDE SEQUENCE</scope>
</reference>
<reference evidence="1" key="2">
    <citation type="journal article" date="2015" name="Fish Shellfish Immunol.">
        <title>Early steps in the European eel (Anguilla anguilla)-Vibrio vulnificus interaction in the gills: Role of the RtxA13 toxin.</title>
        <authorList>
            <person name="Callol A."/>
            <person name="Pajuelo D."/>
            <person name="Ebbesson L."/>
            <person name="Teles M."/>
            <person name="MacKenzie S."/>
            <person name="Amaro C."/>
        </authorList>
    </citation>
    <scope>NUCLEOTIDE SEQUENCE</scope>
</reference>
<sequence>MLSLSWVNQLNKIKEIPHTREVGFLLLV</sequence>